<sequence>MRTRQTDWLAIIQAEHIQQIEHIEKALNASVILAKLNADGTFAQVNDFFCEISKYSSSELIGAPYTLLRSGFHPSNFFTKIRQTLNQGELWTGDICHRAKDGTLYWTKTTFVPILKDHLLKHIMTVQTDITDMKNIDMLKEIAYYDDLTGLANFRKFKMDFSALQHASKPLPHMCSLMLFSLKDYKLTMKRFGLSNAQTFLQEVAKRLREISEKFDYTVFKLEEEQFLIFLPHTHQSNEYEHIIHEIYRSFRQPILIQGHYFKAEPIIGIIHFPEHAQTFDLLLDRLALTSSYAEKQSDRKVAIYHAQMEEEHKYFLLLESALRRALERDDLELHYQPKIDLYHHQVEGVEALSRWYDPTFKQVPPNVFIPLAERRGFINDLGEWSLRIAAERAKLWNANLDRNLIVAVNISPTHFIQPNFLDQLFQVLEKTKVNPKHLQLEITEDVVMEKSVEMHTTLKTITDIGISLAIDDFGTGYSSFGMLNTFPIDSLKIDRSFVTNIQNDAKKAAILEVMIKLGHALKLDVVIEGIENEEELAILQPFAPKFAQGYYFCKPLPANEFERFIQKK</sequence>
<dbReference type="InterPro" id="IPR001633">
    <property type="entry name" value="EAL_dom"/>
</dbReference>
<accession>A0A8J7GAL9</accession>
<dbReference type="SUPFAM" id="SSF55785">
    <property type="entry name" value="PYP-like sensor domain (PAS domain)"/>
    <property type="match status" value="1"/>
</dbReference>
<dbReference type="InterPro" id="IPR035965">
    <property type="entry name" value="PAS-like_dom_sf"/>
</dbReference>
<dbReference type="Gene3D" id="3.30.70.270">
    <property type="match status" value="1"/>
</dbReference>
<evidence type="ECO:0000259" key="2">
    <source>
        <dbReference type="PROSITE" id="PS50887"/>
    </source>
</evidence>
<dbReference type="InterPro" id="IPR029787">
    <property type="entry name" value="Nucleotide_cyclase"/>
</dbReference>
<reference evidence="3" key="1">
    <citation type="submission" date="2020-11" db="EMBL/GenBank/DDBJ databases">
        <title>Multidrug resistant novel bacterium Savagea serpentis sp. nov., isolated from the scats of a vine snake (Ahaetulla nasuta).</title>
        <authorList>
            <person name="Venkata Ramana V."/>
            <person name="Vikas Patil S."/>
            <person name="Yogita Lugani V."/>
        </authorList>
    </citation>
    <scope>NUCLEOTIDE SEQUENCE</scope>
    <source>
        <strain evidence="3">SN6</strain>
    </source>
</reference>
<evidence type="ECO:0000259" key="1">
    <source>
        <dbReference type="PROSITE" id="PS50883"/>
    </source>
</evidence>
<evidence type="ECO:0000313" key="3">
    <source>
        <dbReference type="EMBL" id="MBF4501269.1"/>
    </source>
</evidence>
<feature type="domain" description="GGDEF" evidence="2">
    <location>
        <begin position="173"/>
        <end position="307"/>
    </location>
</feature>
<dbReference type="CDD" id="cd00130">
    <property type="entry name" value="PAS"/>
    <property type="match status" value="1"/>
</dbReference>
<dbReference type="InterPro" id="IPR035919">
    <property type="entry name" value="EAL_sf"/>
</dbReference>
<dbReference type="CDD" id="cd01948">
    <property type="entry name" value="EAL"/>
    <property type="match status" value="1"/>
</dbReference>
<dbReference type="Gene3D" id="3.30.450.20">
    <property type="entry name" value="PAS domain"/>
    <property type="match status" value="1"/>
</dbReference>
<dbReference type="SMART" id="SM00052">
    <property type="entry name" value="EAL"/>
    <property type="match status" value="1"/>
</dbReference>
<dbReference type="RefSeq" id="WP_194562754.1">
    <property type="nucleotide sequence ID" value="NZ_JADKPV010000003.1"/>
</dbReference>
<organism evidence="3 4">
    <name type="scientific">Savagea serpentis</name>
    <dbReference type="NCBI Taxonomy" id="2785297"/>
    <lineage>
        <taxon>Bacteria</taxon>
        <taxon>Bacillati</taxon>
        <taxon>Bacillota</taxon>
        <taxon>Bacilli</taxon>
        <taxon>Bacillales</taxon>
        <taxon>Caryophanaceae</taxon>
        <taxon>Savagea</taxon>
    </lineage>
</organism>
<dbReference type="PANTHER" id="PTHR44757">
    <property type="entry name" value="DIGUANYLATE CYCLASE DGCP"/>
    <property type="match status" value="1"/>
</dbReference>
<dbReference type="SUPFAM" id="SSF55073">
    <property type="entry name" value="Nucleotide cyclase"/>
    <property type="match status" value="1"/>
</dbReference>
<dbReference type="NCBIfam" id="TIGR00229">
    <property type="entry name" value="sensory_box"/>
    <property type="match status" value="1"/>
</dbReference>
<dbReference type="SUPFAM" id="SSF141868">
    <property type="entry name" value="EAL domain-like"/>
    <property type="match status" value="1"/>
</dbReference>
<name>A0A8J7GAL9_9BACL</name>
<feature type="domain" description="EAL" evidence="1">
    <location>
        <begin position="316"/>
        <end position="569"/>
    </location>
</feature>
<evidence type="ECO:0000313" key="4">
    <source>
        <dbReference type="Proteomes" id="UP000622653"/>
    </source>
</evidence>
<dbReference type="Pfam" id="PF00990">
    <property type="entry name" value="GGDEF"/>
    <property type="match status" value="1"/>
</dbReference>
<dbReference type="PROSITE" id="PS50883">
    <property type="entry name" value="EAL"/>
    <property type="match status" value="1"/>
</dbReference>
<dbReference type="InterPro" id="IPR043128">
    <property type="entry name" value="Rev_trsase/Diguanyl_cyclase"/>
</dbReference>
<protein>
    <submittedName>
        <fullName evidence="3">EAL domain-containing protein</fullName>
    </submittedName>
</protein>
<dbReference type="SMART" id="SM00267">
    <property type="entry name" value="GGDEF"/>
    <property type="match status" value="1"/>
</dbReference>
<dbReference type="InterPro" id="IPR000160">
    <property type="entry name" value="GGDEF_dom"/>
</dbReference>
<dbReference type="AlphaFoldDB" id="A0A8J7GAL9"/>
<dbReference type="Proteomes" id="UP000622653">
    <property type="component" value="Unassembled WGS sequence"/>
</dbReference>
<comment type="caution">
    <text evidence="3">The sequence shown here is derived from an EMBL/GenBank/DDBJ whole genome shotgun (WGS) entry which is preliminary data.</text>
</comment>
<keyword evidence="4" id="KW-1185">Reference proteome</keyword>
<dbReference type="PANTHER" id="PTHR44757:SF2">
    <property type="entry name" value="BIOFILM ARCHITECTURE MAINTENANCE PROTEIN MBAA"/>
    <property type="match status" value="1"/>
</dbReference>
<dbReference type="PROSITE" id="PS50887">
    <property type="entry name" value="GGDEF"/>
    <property type="match status" value="1"/>
</dbReference>
<dbReference type="InterPro" id="IPR052155">
    <property type="entry name" value="Biofilm_reg_signaling"/>
</dbReference>
<gene>
    <name evidence="3" type="ORF">IRY55_07835</name>
</gene>
<dbReference type="Pfam" id="PF00563">
    <property type="entry name" value="EAL"/>
    <property type="match status" value="1"/>
</dbReference>
<proteinExistence type="predicted"/>
<dbReference type="Pfam" id="PF13426">
    <property type="entry name" value="PAS_9"/>
    <property type="match status" value="1"/>
</dbReference>
<dbReference type="EMBL" id="JADKPV010000003">
    <property type="protein sequence ID" value="MBF4501269.1"/>
    <property type="molecule type" value="Genomic_DNA"/>
</dbReference>
<dbReference type="Gene3D" id="3.20.20.450">
    <property type="entry name" value="EAL domain"/>
    <property type="match status" value="1"/>
</dbReference>
<dbReference type="InterPro" id="IPR000014">
    <property type="entry name" value="PAS"/>
</dbReference>